<proteinExistence type="predicted"/>
<sequence length="182" mass="19257">MLSSPLLPLPPAAAPATETRSQDAPSTDAAGWQTAGAEHKKTQSRAEEQTVLGYMKNVTEKVDFALLKQTLSRFGKLKFFDINRPKNCAFVEFAEPSAYAAAVAANPHQVSGEQIVVEERRPRGNAFGGNGFPGRGGARGRGDRTGSQSRGGFQREGRGGFAPRGRGGNVAANKGRSQTQAA</sequence>
<dbReference type="PANTHER" id="PTHR10693">
    <property type="entry name" value="RAS GTPASE-ACTIVATING PROTEIN-BINDING PROTEIN"/>
    <property type="match status" value="1"/>
</dbReference>
<evidence type="ECO:0000259" key="3">
    <source>
        <dbReference type="PROSITE" id="PS50102"/>
    </source>
</evidence>
<dbReference type="GO" id="GO:0016579">
    <property type="term" value="P:protein deubiquitination"/>
    <property type="evidence" value="ECO:0007669"/>
    <property type="project" value="TreeGrafter"/>
</dbReference>
<accession>A0AAD6GCQ2</accession>
<protein>
    <recommendedName>
        <fullName evidence="3">RRM domain-containing protein</fullName>
    </recommendedName>
</protein>
<reference evidence="4 5" key="1">
    <citation type="journal article" date="2023" name="IMA Fungus">
        <title>Comparative genomic study of the Penicillium genus elucidates a diverse pangenome and 15 lateral gene transfer events.</title>
        <authorList>
            <person name="Petersen C."/>
            <person name="Sorensen T."/>
            <person name="Nielsen M.R."/>
            <person name="Sondergaard T.E."/>
            <person name="Sorensen J.L."/>
            <person name="Fitzpatrick D.A."/>
            <person name="Frisvad J.C."/>
            <person name="Nielsen K.L."/>
        </authorList>
    </citation>
    <scope>NUCLEOTIDE SEQUENCE [LARGE SCALE GENOMIC DNA]</scope>
    <source>
        <strain evidence="4 5">IBT 35679</strain>
    </source>
</reference>
<feature type="compositionally biased region" description="Gly residues" evidence="2">
    <location>
        <begin position="159"/>
        <end position="168"/>
    </location>
</feature>
<feature type="domain" description="RRM" evidence="3">
    <location>
        <begin position="54"/>
        <end position="122"/>
    </location>
</feature>
<dbReference type="EMBL" id="JAQIZZ010000007">
    <property type="protein sequence ID" value="KAJ5533447.1"/>
    <property type="molecule type" value="Genomic_DNA"/>
</dbReference>
<dbReference type="GO" id="GO:1990861">
    <property type="term" value="C:Ubp3-Bre5 deubiquitination complex"/>
    <property type="evidence" value="ECO:0007669"/>
    <property type="project" value="TreeGrafter"/>
</dbReference>
<dbReference type="InterPro" id="IPR012677">
    <property type="entry name" value="Nucleotide-bd_a/b_plait_sf"/>
</dbReference>
<feature type="compositionally biased region" description="Gly residues" evidence="2">
    <location>
        <begin position="126"/>
        <end position="139"/>
    </location>
</feature>
<dbReference type="GO" id="GO:0005829">
    <property type="term" value="C:cytosol"/>
    <property type="evidence" value="ECO:0007669"/>
    <property type="project" value="TreeGrafter"/>
</dbReference>
<dbReference type="PANTHER" id="PTHR10693:SF20">
    <property type="entry name" value="AT27578P"/>
    <property type="match status" value="1"/>
</dbReference>
<evidence type="ECO:0000313" key="5">
    <source>
        <dbReference type="Proteomes" id="UP001220324"/>
    </source>
</evidence>
<evidence type="ECO:0000313" key="4">
    <source>
        <dbReference type="EMBL" id="KAJ5533447.1"/>
    </source>
</evidence>
<dbReference type="GO" id="GO:1990904">
    <property type="term" value="C:ribonucleoprotein complex"/>
    <property type="evidence" value="ECO:0007669"/>
    <property type="project" value="TreeGrafter"/>
</dbReference>
<dbReference type="GO" id="GO:0003729">
    <property type="term" value="F:mRNA binding"/>
    <property type="evidence" value="ECO:0007669"/>
    <property type="project" value="TreeGrafter"/>
</dbReference>
<feature type="region of interest" description="Disordered" evidence="2">
    <location>
        <begin position="123"/>
        <end position="182"/>
    </location>
</feature>
<gene>
    <name evidence="4" type="ORF">N7494_009999</name>
</gene>
<dbReference type="Gene3D" id="3.30.70.330">
    <property type="match status" value="1"/>
</dbReference>
<dbReference type="InterPro" id="IPR035979">
    <property type="entry name" value="RBD_domain_sf"/>
</dbReference>
<dbReference type="CDD" id="cd00590">
    <property type="entry name" value="RRM_SF"/>
    <property type="match status" value="1"/>
</dbReference>
<dbReference type="InterPro" id="IPR039539">
    <property type="entry name" value="Ras_GTPase_bind_prot"/>
</dbReference>
<evidence type="ECO:0000256" key="2">
    <source>
        <dbReference type="SAM" id="MobiDB-lite"/>
    </source>
</evidence>
<dbReference type="AlphaFoldDB" id="A0AAD6GCQ2"/>
<evidence type="ECO:0000256" key="1">
    <source>
        <dbReference type="PROSITE-ProRule" id="PRU00176"/>
    </source>
</evidence>
<name>A0AAD6GCQ2_9EURO</name>
<dbReference type="PROSITE" id="PS50102">
    <property type="entry name" value="RRM"/>
    <property type="match status" value="1"/>
</dbReference>
<comment type="caution">
    <text evidence="4">The sequence shown here is derived from an EMBL/GenBank/DDBJ whole genome shotgun (WGS) entry which is preliminary data.</text>
</comment>
<keyword evidence="1" id="KW-0694">RNA-binding</keyword>
<organism evidence="4 5">
    <name type="scientific">Penicillium frequentans</name>
    <dbReference type="NCBI Taxonomy" id="3151616"/>
    <lineage>
        <taxon>Eukaryota</taxon>
        <taxon>Fungi</taxon>
        <taxon>Dikarya</taxon>
        <taxon>Ascomycota</taxon>
        <taxon>Pezizomycotina</taxon>
        <taxon>Eurotiomycetes</taxon>
        <taxon>Eurotiomycetidae</taxon>
        <taxon>Eurotiales</taxon>
        <taxon>Aspergillaceae</taxon>
        <taxon>Penicillium</taxon>
    </lineage>
</organism>
<dbReference type="InterPro" id="IPR000504">
    <property type="entry name" value="RRM_dom"/>
</dbReference>
<dbReference type="Proteomes" id="UP001220324">
    <property type="component" value="Unassembled WGS sequence"/>
</dbReference>
<keyword evidence="5" id="KW-1185">Reference proteome</keyword>
<dbReference type="SUPFAM" id="SSF54928">
    <property type="entry name" value="RNA-binding domain, RBD"/>
    <property type="match status" value="1"/>
</dbReference>
<dbReference type="Pfam" id="PF00076">
    <property type="entry name" value="RRM_1"/>
    <property type="match status" value="1"/>
</dbReference>
<dbReference type="SMART" id="SM00360">
    <property type="entry name" value="RRM"/>
    <property type="match status" value="1"/>
</dbReference>
<dbReference type="GO" id="GO:0034517">
    <property type="term" value="P:ribophagy"/>
    <property type="evidence" value="ECO:0007669"/>
    <property type="project" value="TreeGrafter"/>
</dbReference>
<feature type="region of interest" description="Disordered" evidence="2">
    <location>
        <begin position="1"/>
        <end position="45"/>
    </location>
</feature>